<accession>A0A1Y2GQ40</accession>
<gene>
    <name evidence="1" type="ORF">BCR41DRAFT_386034</name>
</gene>
<sequence length="206" mass="24170">MRYRWVCGKILPKMHYGLMLQDHNVRILARQGRKLLETLAFKLTAVGDLEYFILTRSFPMLYIQCPMSFVLMSFALMSFELYPVHYGQKRSTKIFMSSKQLIIRFCIRKRWLRGSFALGDKRKCQTLRLSADKQTAQGAPRGGGLTIASCWPRNSLTIRRPIINEYKQSALLKRWSNIFARFAPVVDQNYWLMQRRGETHQAHKSD</sequence>
<protein>
    <submittedName>
        <fullName evidence="1">Uncharacterized protein</fullName>
    </submittedName>
</protein>
<dbReference type="Proteomes" id="UP000193648">
    <property type="component" value="Unassembled WGS sequence"/>
</dbReference>
<dbReference type="EMBL" id="MCFF01000015">
    <property type="protein sequence ID" value="ORZ18392.1"/>
    <property type="molecule type" value="Genomic_DNA"/>
</dbReference>
<evidence type="ECO:0000313" key="2">
    <source>
        <dbReference type="Proteomes" id="UP000193648"/>
    </source>
</evidence>
<evidence type="ECO:0000313" key="1">
    <source>
        <dbReference type="EMBL" id="ORZ18392.1"/>
    </source>
</evidence>
<keyword evidence="2" id="KW-1185">Reference proteome</keyword>
<name>A0A1Y2GQ40_9FUNG</name>
<dbReference type="RefSeq" id="XP_021882187.1">
    <property type="nucleotide sequence ID" value="XM_022027749.1"/>
</dbReference>
<dbReference type="AlphaFoldDB" id="A0A1Y2GQ40"/>
<proteinExistence type="predicted"/>
<dbReference type="InParanoid" id="A0A1Y2GQ40"/>
<organism evidence="1 2">
    <name type="scientific">Lobosporangium transversale</name>
    <dbReference type="NCBI Taxonomy" id="64571"/>
    <lineage>
        <taxon>Eukaryota</taxon>
        <taxon>Fungi</taxon>
        <taxon>Fungi incertae sedis</taxon>
        <taxon>Mucoromycota</taxon>
        <taxon>Mortierellomycotina</taxon>
        <taxon>Mortierellomycetes</taxon>
        <taxon>Mortierellales</taxon>
        <taxon>Mortierellaceae</taxon>
        <taxon>Lobosporangium</taxon>
    </lineage>
</organism>
<dbReference type="GeneID" id="33569592"/>
<comment type="caution">
    <text evidence="1">The sequence shown here is derived from an EMBL/GenBank/DDBJ whole genome shotgun (WGS) entry which is preliminary data.</text>
</comment>
<reference evidence="1 2" key="1">
    <citation type="submission" date="2016-07" db="EMBL/GenBank/DDBJ databases">
        <title>Pervasive Adenine N6-methylation of Active Genes in Fungi.</title>
        <authorList>
            <consortium name="DOE Joint Genome Institute"/>
            <person name="Mondo S.J."/>
            <person name="Dannebaum R.O."/>
            <person name="Kuo R.C."/>
            <person name="Labutti K."/>
            <person name="Haridas S."/>
            <person name="Kuo A."/>
            <person name="Salamov A."/>
            <person name="Ahrendt S.R."/>
            <person name="Lipzen A."/>
            <person name="Sullivan W."/>
            <person name="Andreopoulos W.B."/>
            <person name="Clum A."/>
            <person name="Lindquist E."/>
            <person name="Daum C."/>
            <person name="Ramamoorthy G.K."/>
            <person name="Gryganskyi A."/>
            <person name="Culley D."/>
            <person name="Magnuson J.K."/>
            <person name="James T.Y."/>
            <person name="O'Malley M.A."/>
            <person name="Stajich J.E."/>
            <person name="Spatafora J.W."/>
            <person name="Visel A."/>
            <person name="Grigoriev I.V."/>
        </authorList>
    </citation>
    <scope>NUCLEOTIDE SEQUENCE [LARGE SCALE GENOMIC DNA]</scope>
    <source>
        <strain evidence="1 2">NRRL 3116</strain>
    </source>
</reference>